<feature type="transmembrane region" description="Helical" evidence="1">
    <location>
        <begin position="46"/>
        <end position="63"/>
    </location>
</feature>
<dbReference type="FunFam" id="3.30.70.270:FF:000001">
    <property type="entry name" value="Diguanylate cyclase domain protein"/>
    <property type="match status" value="1"/>
</dbReference>
<dbReference type="NCBIfam" id="TIGR00254">
    <property type="entry name" value="GGDEF"/>
    <property type="match status" value="1"/>
</dbReference>
<proteinExistence type="predicted"/>
<dbReference type="InterPro" id="IPR029787">
    <property type="entry name" value="Nucleotide_cyclase"/>
</dbReference>
<keyword evidence="1" id="KW-0812">Transmembrane</keyword>
<dbReference type="SMART" id="SM00267">
    <property type="entry name" value="GGDEF"/>
    <property type="match status" value="1"/>
</dbReference>
<dbReference type="OrthoDB" id="23692at2"/>
<dbReference type="Gene3D" id="3.30.70.270">
    <property type="match status" value="1"/>
</dbReference>
<feature type="transmembrane region" description="Helical" evidence="1">
    <location>
        <begin position="12"/>
        <end position="34"/>
    </location>
</feature>
<gene>
    <name evidence="3" type="ORF">SAMN04489726_5716</name>
</gene>
<evidence type="ECO:0000313" key="4">
    <source>
        <dbReference type="Proteomes" id="UP000183376"/>
    </source>
</evidence>
<protein>
    <submittedName>
        <fullName evidence="3">Diguanylate cyclase (GGDEF) domain-containing protein</fullName>
    </submittedName>
</protein>
<sequence length="401" mass="42678">MRDWPLLSLRKPALLYWCLIYAAAVGVFLTSSLGGPPPTDDQIRDFGVLAGVSVLVVVVTSACDPFRAESPQSLWAVHIAYLLAGALTLPTNLVVLLMIGPVLQGVLEQRPGPHRWLFTTAATTVATFVACLVAGTCPNHYGDNLFGSLMVGGTLLAARALLVGFGFWLRKPQARPHEVFGEPLDVGVGVVAVCTGVLSAMVLLADPLAVIVLVPPLVLLGRATQLAQWRRSAQRDPKTGLTNATHWNRLARAELVRTRARRTTAAVLLLDLDHFKRVNDEIGHLAGDSALAAVAGLLQDEVQQRRDLVGRFGGEEFVILLPNTDPVSAERQAERIRLAVCGLAVPTTAADGHPHLLTGLTISIGVATSARFGHEIDTLMVAADSALLSAKNAGRNLVTLA</sequence>
<accession>A0A1G9ZV47</accession>
<feature type="transmembrane region" description="Helical" evidence="1">
    <location>
        <begin position="75"/>
        <end position="103"/>
    </location>
</feature>
<dbReference type="GO" id="GO:1902201">
    <property type="term" value="P:negative regulation of bacterial-type flagellum-dependent cell motility"/>
    <property type="evidence" value="ECO:0007669"/>
    <property type="project" value="TreeGrafter"/>
</dbReference>
<feature type="transmembrane region" description="Helical" evidence="1">
    <location>
        <begin position="146"/>
        <end position="168"/>
    </location>
</feature>
<dbReference type="PANTHER" id="PTHR45138">
    <property type="entry name" value="REGULATORY COMPONENTS OF SENSORY TRANSDUCTION SYSTEM"/>
    <property type="match status" value="1"/>
</dbReference>
<dbReference type="PANTHER" id="PTHR45138:SF9">
    <property type="entry name" value="DIGUANYLATE CYCLASE DGCM-RELATED"/>
    <property type="match status" value="1"/>
</dbReference>
<dbReference type="STRING" id="211114.SAMN04489726_5716"/>
<feature type="domain" description="GGDEF" evidence="2">
    <location>
        <begin position="263"/>
        <end position="401"/>
    </location>
</feature>
<evidence type="ECO:0000256" key="1">
    <source>
        <dbReference type="SAM" id="Phobius"/>
    </source>
</evidence>
<feature type="transmembrane region" description="Helical" evidence="1">
    <location>
        <begin position="115"/>
        <end position="134"/>
    </location>
</feature>
<keyword evidence="1" id="KW-0472">Membrane</keyword>
<dbReference type="Pfam" id="PF00990">
    <property type="entry name" value="GGDEF"/>
    <property type="match status" value="1"/>
</dbReference>
<dbReference type="SUPFAM" id="SSF55073">
    <property type="entry name" value="Nucleotide cyclase"/>
    <property type="match status" value="1"/>
</dbReference>
<dbReference type="InterPro" id="IPR000160">
    <property type="entry name" value="GGDEF_dom"/>
</dbReference>
<dbReference type="AlphaFoldDB" id="A0A1G9ZV47"/>
<keyword evidence="1" id="KW-1133">Transmembrane helix</keyword>
<dbReference type="Proteomes" id="UP000183376">
    <property type="component" value="Chromosome I"/>
</dbReference>
<evidence type="ECO:0000259" key="2">
    <source>
        <dbReference type="PROSITE" id="PS50887"/>
    </source>
</evidence>
<dbReference type="GO" id="GO:0052621">
    <property type="term" value="F:diguanylate cyclase activity"/>
    <property type="evidence" value="ECO:0007669"/>
    <property type="project" value="TreeGrafter"/>
</dbReference>
<organism evidence="3 4">
    <name type="scientific">Allokutzneria albata</name>
    <name type="common">Kibdelosporangium albatum</name>
    <dbReference type="NCBI Taxonomy" id="211114"/>
    <lineage>
        <taxon>Bacteria</taxon>
        <taxon>Bacillati</taxon>
        <taxon>Actinomycetota</taxon>
        <taxon>Actinomycetes</taxon>
        <taxon>Pseudonocardiales</taxon>
        <taxon>Pseudonocardiaceae</taxon>
        <taxon>Allokutzneria</taxon>
    </lineage>
</organism>
<reference evidence="3 4" key="1">
    <citation type="submission" date="2016-10" db="EMBL/GenBank/DDBJ databases">
        <authorList>
            <person name="de Groot N.N."/>
        </authorList>
    </citation>
    <scope>NUCLEOTIDE SEQUENCE [LARGE SCALE GENOMIC DNA]</scope>
    <source>
        <strain evidence="3 4">DSM 44149</strain>
    </source>
</reference>
<dbReference type="GO" id="GO:0005886">
    <property type="term" value="C:plasma membrane"/>
    <property type="evidence" value="ECO:0007669"/>
    <property type="project" value="TreeGrafter"/>
</dbReference>
<dbReference type="RefSeq" id="WP_030427837.1">
    <property type="nucleotide sequence ID" value="NZ_JOEF01000003.1"/>
</dbReference>
<name>A0A1G9ZV47_ALLAB</name>
<keyword evidence="4" id="KW-1185">Reference proteome</keyword>
<dbReference type="PROSITE" id="PS50887">
    <property type="entry name" value="GGDEF"/>
    <property type="match status" value="1"/>
</dbReference>
<dbReference type="CDD" id="cd01949">
    <property type="entry name" value="GGDEF"/>
    <property type="match status" value="1"/>
</dbReference>
<dbReference type="GO" id="GO:0043709">
    <property type="term" value="P:cell adhesion involved in single-species biofilm formation"/>
    <property type="evidence" value="ECO:0007669"/>
    <property type="project" value="TreeGrafter"/>
</dbReference>
<evidence type="ECO:0000313" key="3">
    <source>
        <dbReference type="EMBL" id="SDN24995.1"/>
    </source>
</evidence>
<dbReference type="InterPro" id="IPR043128">
    <property type="entry name" value="Rev_trsase/Diguanyl_cyclase"/>
</dbReference>
<feature type="transmembrane region" description="Helical" evidence="1">
    <location>
        <begin position="188"/>
        <end position="221"/>
    </location>
</feature>
<dbReference type="InterPro" id="IPR050469">
    <property type="entry name" value="Diguanylate_Cyclase"/>
</dbReference>
<dbReference type="eggNOG" id="COG3706">
    <property type="taxonomic scope" value="Bacteria"/>
</dbReference>
<dbReference type="EMBL" id="LT629701">
    <property type="protein sequence ID" value="SDN24995.1"/>
    <property type="molecule type" value="Genomic_DNA"/>
</dbReference>